<evidence type="ECO:0000256" key="3">
    <source>
        <dbReference type="ARBA" id="ARBA00006483"/>
    </source>
</evidence>
<comment type="function">
    <text evidence="1 7">May be involved in both secretory and endocytic intracellular trafficking in the endosomal/prevacuolar compartments.</text>
</comment>
<dbReference type="GO" id="GO:0016192">
    <property type="term" value="P:vesicle-mediated transport"/>
    <property type="evidence" value="ECO:0007669"/>
    <property type="project" value="TreeGrafter"/>
</dbReference>
<dbReference type="AlphaFoldDB" id="A0AAV3RRR8"/>
<evidence type="ECO:0000313" key="9">
    <source>
        <dbReference type="EMBL" id="GAA0183689.1"/>
    </source>
</evidence>
<feature type="transmembrane region" description="Helical" evidence="7">
    <location>
        <begin position="209"/>
        <end position="230"/>
    </location>
</feature>
<evidence type="ECO:0000256" key="5">
    <source>
        <dbReference type="ARBA" id="ARBA00022989"/>
    </source>
</evidence>
<gene>
    <name evidence="9" type="ORF">LIER_42446</name>
</gene>
<evidence type="ECO:0000256" key="1">
    <source>
        <dbReference type="ARBA" id="ARBA00002501"/>
    </source>
</evidence>
<accession>A0AAV3RRR8</accession>
<evidence type="ECO:0000256" key="7">
    <source>
        <dbReference type="RuleBase" id="RU363107"/>
    </source>
</evidence>
<dbReference type="Proteomes" id="UP001454036">
    <property type="component" value="Unassembled WGS sequence"/>
</dbReference>
<keyword evidence="10" id="KW-1185">Reference proteome</keyword>
<dbReference type="PANTHER" id="PTHR19317:SF94">
    <property type="entry name" value="PRA1 FAMILY PROTEIN"/>
    <property type="match status" value="1"/>
</dbReference>
<dbReference type="GO" id="GO:0016020">
    <property type="term" value="C:membrane"/>
    <property type="evidence" value="ECO:0007669"/>
    <property type="project" value="UniProtKB-SubCell"/>
</dbReference>
<keyword evidence="4 7" id="KW-0812">Transmembrane</keyword>
<comment type="caution">
    <text evidence="9">The sequence shown here is derived from an EMBL/GenBank/DDBJ whole genome shotgun (WGS) entry which is preliminary data.</text>
</comment>
<evidence type="ECO:0000256" key="6">
    <source>
        <dbReference type="ARBA" id="ARBA00023136"/>
    </source>
</evidence>
<name>A0AAV3RRR8_LITER</name>
<dbReference type="GO" id="GO:0005783">
    <property type="term" value="C:endoplasmic reticulum"/>
    <property type="evidence" value="ECO:0007669"/>
    <property type="project" value="UniProtKB-ARBA"/>
</dbReference>
<feature type="transmembrane region" description="Helical" evidence="7">
    <location>
        <begin position="100"/>
        <end position="118"/>
    </location>
</feature>
<evidence type="ECO:0000256" key="4">
    <source>
        <dbReference type="ARBA" id="ARBA00022692"/>
    </source>
</evidence>
<protein>
    <recommendedName>
        <fullName evidence="7">PRA1 family protein</fullName>
    </recommendedName>
</protein>
<feature type="transmembrane region" description="Helical" evidence="7">
    <location>
        <begin position="161"/>
        <end position="189"/>
    </location>
</feature>
<keyword evidence="5 7" id="KW-1133">Transmembrane helix</keyword>
<organism evidence="9 10">
    <name type="scientific">Lithospermum erythrorhizon</name>
    <name type="common">Purple gromwell</name>
    <name type="synonym">Lithospermum officinale var. erythrorhizon</name>
    <dbReference type="NCBI Taxonomy" id="34254"/>
    <lineage>
        <taxon>Eukaryota</taxon>
        <taxon>Viridiplantae</taxon>
        <taxon>Streptophyta</taxon>
        <taxon>Embryophyta</taxon>
        <taxon>Tracheophyta</taxon>
        <taxon>Spermatophyta</taxon>
        <taxon>Magnoliopsida</taxon>
        <taxon>eudicotyledons</taxon>
        <taxon>Gunneridae</taxon>
        <taxon>Pentapetalae</taxon>
        <taxon>asterids</taxon>
        <taxon>lamiids</taxon>
        <taxon>Boraginales</taxon>
        <taxon>Boraginaceae</taxon>
        <taxon>Boraginoideae</taxon>
        <taxon>Lithospermeae</taxon>
        <taxon>Lithospermum</taxon>
    </lineage>
</organism>
<evidence type="ECO:0000313" key="10">
    <source>
        <dbReference type="Proteomes" id="UP001454036"/>
    </source>
</evidence>
<proteinExistence type="inferred from homology"/>
<dbReference type="InterPro" id="IPR004895">
    <property type="entry name" value="Prenylated_rab_accept_PRA1"/>
</dbReference>
<comment type="similarity">
    <text evidence="3 7">Belongs to the PRA1 family.</text>
</comment>
<dbReference type="GO" id="GO:0005794">
    <property type="term" value="C:Golgi apparatus"/>
    <property type="evidence" value="ECO:0007669"/>
    <property type="project" value="TreeGrafter"/>
</dbReference>
<feature type="transmembrane region" description="Helical" evidence="7">
    <location>
        <begin position="124"/>
        <end position="140"/>
    </location>
</feature>
<reference evidence="9 10" key="1">
    <citation type="submission" date="2024-01" db="EMBL/GenBank/DDBJ databases">
        <title>The complete chloroplast genome sequence of Lithospermum erythrorhizon: insights into the phylogenetic relationship among Boraginaceae species and the maternal lineages of purple gromwells.</title>
        <authorList>
            <person name="Okada T."/>
            <person name="Watanabe K."/>
        </authorList>
    </citation>
    <scope>NUCLEOTIDE SEQUENCE [LARGE SCALE GENOMIC DNA]</scope>
</reference>
<dbReference type="EMBL" id="BAABME010029462">
    <property type="protein sequence ID" value="GAA0183689.1"/>
    <property type="molecule type" value="Genomic_DNA"/>
</dbReference>
<evidence type="ECO:0000256" key="2">
    <source>
        <dbReference type="ARBA" id="ARBA00004141"/>
    </source>
</evidence>
<keyword evidence="6 7" id="KW-0472">Membrane</keyword>
<keyword evidence="7" id="KW-0813">Transport</keyword>
<comment type="subcellular location">
    <subcellularLocation>
        <location evidence="2 7">Membrane</location>
        <topology evidence="2 7">Multi-pass membrane protein</topology>
    </subcellularLocation>
</comment>
<dbReference type="PANTHER" id="PTHR19317">
    <property type="entry name" value="PRENYLATED RAB ACCEPTOR 1-RELATED"/>
    <property type="match status" value="1"/>
</dbReference>
<evidence type="ECO:0000256" key="8">
    <source>
        <dbReference type="SAM" id="MobiDB-lite"/>
    </source>
</evidence>
<feature type="region of interest" description="Disordered" evidence="8">
    <location>
        <begin position="1"/>
        <end position="39"/>
    </location>
</feature>
<dbReference type="Pfam" id="PF03208">
    <property type="entry name" value="PRA1"/>
    <property type="match status" value="1"/>
</dbReference>
<sequence>MSKQLDFGNLQKSSHQPKKIPTMSSYEPLPTTTPPPPSYPPFPIEAAEPAIRIFISCLNDSVRTAFAHRRPLRELINYTAFSRPMSLSDATTRLRKNASYFRANYLIIIAFVLTFSIVSHPFSLFTLMTLVALWLLYVFRPPDQPLVVHNRTFSENETLGILILLTVFVVFLTNVGSVFMSSVLTGVGIVCVHGAFRDPSDLFLDEQDIAAASGLFSLIGGAASSAAGLPGPKVVYTRPRV</sequence>